<evidence type="ECO:0000256" key="1">
    <source>
        <dbReference type="ARBA" id="ARBA00006432"/>
    </source>
</evidence>
<dbReference type="GO" id="GO:0006637">
    <property type="term" value="P:acyl-CoA metabolic process"/>
    <property type="evidence" value="ECO:0007669"/>
    <property type="project" value="TreeGrafter"/>
</dbReference>
<keyword evidence="2" id="KW-0436">Ligase</keyword>
<evidence type="ECO:0000256" key="4">
    <source>
        <dbReference type="ARBA" id="ARBA00022741"/>
    </source>
</evidence>
<feature type="domain" description="AMP-binding enzyme C-terminal" evidence="7">
    <location>
        <begin position="460"/>
        <end position="538"/>
    </location>
</feature>
<keyword evidence="5" id="KW-0067">ATP-binding</keyword>
<dbReference type="PANTHER" id="PTHR43605:SF10">
    <property type="entry name" value="ACYL-COA SYNTHETASE MEDIUM CHAIN FAMILY MEMBER 3"/>
    <property type="match status" value="1"/>
</dbReference>
<dbReference type="GO" id="GO:0006633">
    <property type="term" value="P:fatty acid biosynthetic process"/>
    <property type="evidence" value="ECO:0007669"/>
    <property type="project" value="TreeGrafter"/>
</dbReference>
<organism evidence="8 9">
    <name type="scientific">Hoeflea prorocentri</name>
    <dbReference type="NCBI Taxonomy" id="1922333"/>
    <lineage>
        <taxon>Bacteria</taxon>
        <taxon>Pseudomonadati</taxon>
        <taxon>Pseudomonadota</taxon>
        <taxon>Alphaproteobacteria</taxon>
        <taxon>Hyphomicrobiales</taxon>
        <taxon>Rhizobiaceae</taxon>
        <taxon>Hoeflea</taxon>
    </lineage>
</organism>
<evidence type="ECO:0000256" key="3">
    <source>
        <dbReference type="ARBA" id="ARBA00022723"/>
    </source>
</evidence>
<keyword evidence="4" id="KW-0547">Nucleotide-binding</keyword>
<keyword evidence="3" id="KW-0479">Metal-binding</keyword>
<dbReference type="InterPro" id="IPR042099">
    <property type="entry name" value="ANL_N_sf"/>
</dbReference>
<dbReference type="EMBL" id="JAPJZI010000001">
    <property type="protein sequence ID" value="MDA5397621.1"/>
    <property type="molecule type" value="Genomic_DNA"/>
</dbReference>
<evidence type="ECO:0000259" key="7">
    <source>
        <dbReference type="Pfam" id="PF13193"/>
    </source>
</evidence>
<name>A0A9X3UJD3_9HYPH</name>
<dbReference type="Proteomes" id="UP001151234">
    <property type="component" value="Unassembled WGS sequence"/>
</dbReference>
<dbReference type="PANTHER" id="PTHR43605">
    <property type="entry name" value="ACYL-COENZYME A SYNTHETASE"/>
    <property type="match status" value="1"/>
</dbReference>
<dbReference type="InterPro" id="IPR025110">
    <property type="entry name" value="AMP-bd_C"/>
</dbReference>
<evidence type="ECO:0000259" key="6">
    <source>
        <dbReference type="Pfam" id="PF00501"/>
    </source>
</evidence>
<dbReference type="InterPro" id="IPR045851">
    <property type="entry name" value="AMP-bd_C_sf"/>
</dbReference>
<proteinExistence type="inferred from homology"/>
<dbReference type="GO" id="GO:0004321">
    <property type="term" value="F:fatty-acyl-CoA synthase activity"/>
    <property type="evidence" value="ECO:0007669"/>
    <property type="project" value="TreeGrafter"/>
</dbReference>
<sequence length="554" mass="60764">MDYTDKLSEEELRRLNLDRSSGDLRITWPQSANIYHMTLGRHLGPGSRGRTAVVFETPDGVIETMSFAEVEQAASSLAAYLAGLGYGAGDLIALHTGQHPDTAVAHMAICKLGAVAVTLSQLYGPDTLSHALNDCRAPVILTDEAAWSSLRGDAPATFPHLKHVLLRTPQAGELDLAKAFRTSSDGFTATYRGADDPALLMYTSGSTGKPKGILHGHRVLASYTPSINLFFDLSMEDDDAVYWSPSDWAWVGGLLDMLFPAWMAGRTIATSLDRFKADWAYRFMEKHKVTHTFLAPTAIKRLAQTQNPREDYDLSLRVICTGGEALAAETLEWAEQRLGVVCNEFYGMTEVNHLIGNCAALFPRKPGSMGRAYPGHDVRLVDGDGLEVGDGEPGEIVTTADAPTRFLGYLNNPDKEAEMRHGEFLRTHDLAVRDADGYYWYKGRSDDLIKSSGFRIGPAEIEDCLLAHPCVAETAVVGKPDADRGSIVKAFIKLRAGEAETEALKDALTDHVRDRLAAYKAPREIEFVNEFEMTSSGKINRRILREAEQKKAGV</sequence>
<evidence type="ECO:0000313" key="9">
    <source>
        <dbReference type="Proteomes" id="UP001151234"/>
    </source>
</evidence>
<comment type="similarity">
    <text evidence="1">Belongs to the ATP-dependent AMP-binding enzyme family.</text>
</comment>
<feature type="domain" description="AMP-dependent synthetase/ligase" evidence="6">
    <location>
        <begin position="48"/>
        <end position="409"/>
    </location>
</feature>
<evidence type="ECO:0000313" key="8">
    <source>
        <dbReference type="EMBL" id="MDA5397621.1"/>
    </source>
</evidence>
<evidence type="ECO:0000256" key="2">
    <source>
        <dbReference type="ARBA" id="ARBA00022598"/>
    </source>
</evidence>
<dbReference type="Gene3D" id="3.40.50.12780">
    <property type="entry name" value="N-terminal domain of ligase-like"/>
    <property type="match status" value="1"/>
</dbReference>
<dbReference type="InterPro" id="IPR051087">
    <property type="entry name" value="Mitochondrial_ACSM"/>
</dbReference>
<accession>A0A9X3UJD3</accession>
<dbReference type="InterPro" id="IPR020845">
    <property type="entry name" value="AMP-binding_CS"/>
</dbReference>
<dbReference type="GO" id="GO:0005524">
    <property type="term" value="F:ATP binding"/>
    <property type="evidence" value="ECO:0007669"/>
    <property type="project" value="UniProtKB-KW"/>
</dbReference>
<dbReference type="GO" id="GO:0046872">
    <property type="term" value="F:metal ion binding"/>
    <property type="evidence" value="ECO:0007669"/>
    <property type="project" value="UniProtKB-KW"/>
</dbReference>
<dbReference type="SUPFAM" id="SSF56801">
    <property type="entry name" value="Acetyl-CoA synthetase-like"/>
    <property type="match status" value="1"/>
</dbReference>
<dbReference type="Gene3D" id="3.30.300.30">
    <property type="match status" value="1"/>
</dbReference>
<dbReference type="GO" id="GO:0015645">
    <property type="term" value="F:fatty acid ligase activity"/>
    <property type="evidence" value="ECO:0007669"/>
    <property type="project" value="TreeGrafter"/>
</dbReference>
<dbReference type="RefSeq" id="WP_267989080.1">
    <property type="nucleotide sequence ID" value="NZ_JAPJZI010000001.1"/>
</dbReference>
<comment type="caution">
    <text evidence="8">The sequence shown here is derived from an EMBL/GenBank/DDBJ whole genome shotgun (WGS) entry which is preliminary data.</text>
</comment>
<reference evidence="8" key="1">
    <citation type="submission" date="2022-11" db="EMBL/GenBank/DDBJ databases">
        <title>Draft genome sequence of Hoeflea poritis E7-10 and Hoeflea prorocentri PM5-8, separated from scleractinian coral Porites lutea and marine dinoflagellate.</title>
        <authorList>
            <person name="Zhang G."/>
            <person name="Wei Q."/>
            <person name="Cai L."/>
        </authorList>
    </citation>
    <scope>NUCLEOTIDE SEQUENCE</scope>
    <source>
        <strain evidence="8">PM5-8</strain>
    </source>
</reference>
<dbReference type="AlphaFoldDB" id="A0A9X3UJD3"/>
<keyword evidence="9" id="KW-1185">Reference proteome</keyword>
<protein>
    <submittedName>
        <fullName evidence="8">AMP-binding protein</fullName>
    </submittedName>
</protein>
<dbReference type="PROSITE" id="PS00455">
    <property type="entry name" value="AMP_BINDING"/>
    <property type="match status" value="1"/>
</dbReference>
<dbReference type="GO" id="GO:0016405">
    <property type="term" value="F:CoA-ligase activity"/>
    <property type="evidence" value="ECO:0007669"/>
    <property type="project" value="UniProtKB-ARBA"/>
</dbReference>
<evidence type="ECO:0000256" key="5">
    <source>
        <dbReference type="ARBA" id="ARBA00022840"/>
    </source>
</evidence>
<gene>
    <name evidence="8" type="ORF">OQ273_03445</name>
</gene>
<dbReference type="InterPro" id="IPR000873">
    <property type="entry name" value="AMP-dep_synth/lig_dom"/>
</dbReference>
<dbReference type="Pfam" id="PF00501">
    <property type="entry name" value="AMP-binding"/>
    <property type="match status" value="1"/>
</dbReference>
<dbReference type="Pfam" id="PF13193">
    <property type="entry name" value="AMP-binding_C"/>
    <property type="match status" value="1"/>
</dbReference>